<dbReference type="CDD" id="cd05819">
    <property type="entry name" value="NHL"/>
    <property type="match status" value="1"/>
</dbReference>
<dbReference type="AlphaFoldDB" id="A0A819KGX6"/>
<evidence type="ECO:0000256" key="3">
    <source>
        <dbReference type="SAM" id="Coils"/>
    </source>
</evidence>
<dbReference type="SUPFAM" id="SSF63829">
    <property type="entry name" value="Calcium-dependent phosphotriesterase"/>
    <property type="match status" value="1"/>
</dbReference>
<dbReference type="InterPro" id="IPR050952">
    <property type="entry name" value="TRIM-NHL_E3_ligases"/>
</dbReference>
<dbReference type="InterPro" id="IPR001258">
    <property type="entry name" value="NHL_repeat"/>
</dbReference>
<dbReference type="PROSITE" id="PS51125">
    <property type="entry name" value="NHL"/>
    <property type="match status" value="2"/>
</dbReference>
<keyword evidence="3" id="KW-0175">Coiled coil</keyword>
<dbReference type="PANTHER" id="PTHR24104">
    <property type="entry name" value="E3 UBIQUITIN-PROTEIN LIGASE NHLRC1-RELATED"/>
    <property type="match status" value="1"/>
</dbReference>
<dbReference type="Pfam" id="PF01436">
    <property type="entry name" value="NHL"/>
    <property type="match status" value="2"/>
</dbReference>
<evidence type="ECO:0000256" key="1">
    <source>
        <dbReference type="ARBA" id="ARBA00022737"/>
    </source>
</evidence>
<organism evidence="4 5">
    <name type="scientific">Adineta steineri</name>
    <dbReference type="NCBI Taxonomy" id="433720"/>
    <lineage>
        <taxon>Eukaryota</taxon>
        <taxon>Metazoa</taxon>
        <taxon>Spiralia</taxon>
        <taxon>Gnathifera</taxon>
        <taxon>Rotifera</taxon>
        <taxon>Eurotatoria</taxon>
        <taxon>Bdelloidea</taxon>
        <taxon>Adinetida</taxon>
        <taxon>Adinetidae</taxon>
        <taxon>Adineta</taxon>
    </lineage>
</organism>
<feature type="repeat" description="NHL" evidence="2">
    <location>
        <begin position="339"/>
        <end position="370"/>
    </location>
</feature>
<dbReference type="PANTHER" id="PTHR24104:SF25">
    <property type="entry name" value="PROTEIN LIN-41"/>
    <property type="match status" value="1"/>
</dbReference>
<dbReference type="EMBL" id="CAJOBB010002183">
    <property type="protein sequence ID" value="CAF3945786.1"/>
    <property type="molecule type" value="Genomic_DNA"/>
</dbReference>
<gene>
    <name evidence="4" type="ORF">KXQ929_LOCUS25310</name>
</gene>
<evidence type="ECO:0000256" key="2">
    <source>
        <dbReference type="PROSITE-ProRule" id="PRU00504"/>
    </source>
</evidence>
<name>A0A819KGX6_9BILA</name>
<dbReference type="GO" id="GO:0008270">
    <property type="term" value="F:zinc ion binding"/>
    <property type="evidence" value="ECO:0007669"/>
    <property type="project" value="UniProtKB-KW"/>
</dbReference>
<comment type="caution">
    <text evidence="4">The sequence shown here is derived from an EMBL/GenBank/DDBJ whole genome shotgun (WGS) entry which is preliminary data.</text>
</comment>
<dbReference type="Gene3D" id="2.120.10.30">
    <property type="entry name" value="TolB, C-terminal domain"/>
    <property type="match status" value="2"/>
</dbReference>
<feature type="repeat" description="NHL" evidence="2">
    <location>
        <begin position="433"/>
        <end position="464"/>
    </location>
</feature>
<evidence type="ECO:0000313" key="5">
    <source>
        <dbReference type="Proteomes" id="UP000663868"/>
    </source>
</evidence>
<dbReference type="InterPro" id="IPR011042">
    <property type="entry name" value="6-blade_b-propeller_TolB-like"/>
</dbReference>
<sequence length="475" mass="55047">MEMANNKTQCFTCNKKKITFTCEGCLEKLCLMDLTEHQQILNDELHHIINDYDQFKQKFNEQKPNPYDLSLIDQINQWETNSIEKIQQKAKDCRETVIKSSQTFLNDIEMKFNDFYEQIKQIQKENEFNEINLNYLKNQLMKMNQELNNPSNMSIDQDSQSFINEISIISLEKPKLNKWKQNAITVVGGNGQGQKLNQLNHPNGIFIDKNKNIFIADSYNHRIIEWKYNESKGQIIAGRNKQENRMDQLNYPKDVIVDQQNHLIIIADSGNRRVIQLLNQKQQILIDNIDCHGLAMDQIGFLHISDYKKNEVKRWKMGEYNNEGIVVAGGNGQGDQLNQLNYPTFIFIDEEQSVYVSDRSNHRVMKWEKDAKEGRVVAGGNGEGGNLSQLFKPQGIIVDHLSQIYVADWGNNRVMRWCKEKRTGEIIVGGFGRGNETNQLNGPMGLCFDSEGNLYVVDSGNHRIEKSFWFSFLQD</sequence>
<dbReference type="Proteomes" id="UP000663868">
    <property type="component" value="Unassembled WGS sequence"/>
</dbReference>
<evidence type="ECO:0000313" key="4">
    <source>
        <dbReference type="EMBL" id="CAF3945786.1"/>
    </source>
</evidence>
<proteinExistence type="predicted"/>
<protein>
    <submittedName>
        <fullName evidence="4">Uncharacterized protein</fullName>
    </submittedName>
</protein>
<reference evidence="4" key="1">
    <citation type="submission" date="2021-02" db="EMBL/GenBank/DDBJ databases">
        <authorList>
            <person name="Nowell W R."/>
        </authorList>
    </citation>
    <scope>NUCLEOTIDE SEQUENCE</scope>
</reference>
<keyword evidence="1" id="KW-0677">Repeat</keyword>
<accession>A0A819KGX6</accession>
<feature type="coiled-coil region" evidence="3">
    <location>
        <begin position="105"/>
        <end position="139"/>
    </location>
</feature>